<dbReference type="Pfam" id="PF01568">
    <property type="entry name" value="Molydop_binding"/>
    <property type="match status" value="1"/>
</dbReference>
<dbReference type="SUPFAM" id="SSF53706">
    <property type="entry name" value="Formate dehydrogenase/DMSO reductase, domains 1-3"/>
    <property type="match status" value="1"/>
</dbReference>
<evidence type="ECO:0000256" key="1">
    <source>
        <dbReference type="ARBA" id="ARBA00001966"/>
    </source>
</evidence>
<dbReference type="EMBL" id="JAGGLG010000006">
    <property type="protein sequence ID" value="MBP2017584.1"/>
    <property type="molecule type" value="Genomic_DNA"/>
</dbReference>
<protein>
    <recommendedName>
        <fullName evidence="12">NADH-quinone oxidoreductase</fullName>
        <ecNumber evidence="12">7.1.1.-</ecNumber>
    </recommendedName>
</protein>
<dbReference type="Gene3D" id="3.40.50.740">
    <property type="match status" value="2"/>
</dbReference>
<dbReference type="PROSITE" id="PS51669">
    <property type="entry name" value="4FE4S_MOW_BIS_MGD"/>
    <property type="match status" value="1"/>
</dbReference>
<dbReference type="InterPro" id="IPR036010">
    <property type="entry name" value="2Fe-2S_ferredoxin-like_sf"/>
</dbReference>
<dbReference type="PROSITE" id="PS51839">
    <property type="entry name" value="4FE4S_HC3"/>
    <property type="match status" value="1"/>
</dbReference>
<dbReference type="CDD" id="cd00207">
    <property type="entry name" value="fer2"/>
    <property type="match status" value="1"/>
</dbReference>
<dbReference type="Gene3D" id="3.10.20.740">
    <property type="match status" value="1"/>
</dbReference>
<dbReference type="Gene3D" id="3.30.70.20">
    <property type="match status" value="1"/>
</dbReference>
<evidence type="ECO:0000256" key="7">
    <source>
        <dbReference type="ARBA" id="ARBA00022967"/>
    </source>
</evidence>
<evidence type="ECO:0000256" key="2">
    <source>
        <dbReference type="ARBA" id="ARBA00005404"/>
    </source>
</evidence>
<dbReference type="NCBIfam" id="TIGR01973">
    <property type="entry name" value="NuoG"/>
    <property type="match status" value="1"/>
</dbReference>
<dbReference type="InterPro" id="IPR054351">
    <property type="entry name" value="NADH_UbQ_OxRdtase_ferredoxin"/>
</dbReference>
<evidence type="ECO:0000256" key="6">
    <source>
        <dbReference type="ARBA" id="ARBA00022723"/>
    </source>
</evidence>
<accession>A0ABS4JSY6</accession>
<evidence type="ECO:0000256" key="12">
    <source>
        <dbReference type="RuleBase" id="RU003525"/>
    </source>
</evidence>
<dbReference type="Proteomes" id="UP001519289">
    <property type="component" value="Unassembled WGS sequence"/>
</dbReference>
<dbReference type="InterPro" id="IPR019574">
    <property type="entry name" value="NADH_UbQ_OxRdtase_Gsu_4Fe4S-bd"/>
</dbReference>
<dbReference type="SMART" id="SM00926">
    <property type="entry name" value="Molybdop_Fe4S4"/>
    <property type="match status" value="1"/>
</dbReference>
<dbReference type="Gene3D" id="3.40.228.10">
    <property type="entry name" value="Dimethylsulfoxide Reductase, domain 2"/>
    <property type="match status" value="1"/>
</dbReference>
<evidence type="ECO:0000256" key="3">
    <source>
        <dbReference type="ARBA" id="ARBA00022485"/>
    </source>
</evidence>
<dbReference type="InterPro" id="IPR009010">
    <property type="entry name" value="Asp_de-COase-like_dom_sf"/>
</dbReference>
<dbReference type="SUPFAM" id="SSF54292">
    <property type="entry name" value="2Fe-2S ferredoxin-like"/>
    <property type="match status" value="1"/>
</dbReference>
<dbReference type="Pfam" id="PF04879">
    <property type="entry name" value="Molybdop_Fe4S4"/>
    <property type="match status" value="1"/>
</dbReference>
<dbReference type="PROSITE" id="PS51085">
    <property type="entry name" value="2FE2S_FER_2"/>
    <property type="match status" value="1"/>
</dbReference>
<comment type="catalytic activity">
    <reaction evidence="11 12">
        <text>a quinone + NADH + 5 H(+)(in) = a quinol + NAD(+) + 4 H(+)(out)</text>
        <dbReference type="Rhea" id="RHEA:57888"/>
        <dbReference type="ChEBI" id="CHEBI:15378"/>
        <dbReference type="ChEBI" id="CHEBI:24646"/>
        <dbReference type="ChEBI" id="CHEBI:57540"/>
        <dbReference type="ChEBI" id="CHEBI:57945"/>
        <dbReference type="ChEBI" id="CHEBI:132124"/>
    </reaction>
</comment>
<evidence type="ECO:0000256" key="8">
    <source>
        <dbReference type="ARBA" id="ARBA00023004"/>
    </source>
</evidence>
<evidence type="ECO:0000256" key="5">
    <source>
        <dbReference type="ARBA" id="ARBA00022719"/>
    </source>
</evidence>
<dbReference type="PANTHER" id="PTHR43105:SF12">
    <property type="entry name" value="NADH-QUINONE OXIDOREDUCTASE SUBUNIT G"/>
    <property type="match status" value="1"/>
</dbReference>
<comment type="cofactor">
    <cofactor evidence="1 12">
        <name>[4Fe-4S] cluster</name>
        <dbReference type="ChEBI" id="CHEBI:49883"/>
    </cofactor>
</comment>
<evidence type="ECO:0000259" key="13">
    <source>
        <dbReference type="PROSITE" id="PS51085"/>
    </source>
</evidence>
<dbReference type="SUPFAM" id="SSF54862">
    <property type="entry name" value="4Fe-4S ferredoxins"/>
    <property type="match status" value="1"/>
</dbReference>
<dbReference type="InterPro" id="IPR000283">
    <property type="entry name" value="NADH_UbQ_OxRdtase_75kDa_su_CS"/>
</dbReference>
<keyword evidence="10 12" id="KW-0520">NAD</keyword>
<keyword evidence="7 12" id="KW-1278">Translocase</keyword>
<reference evidence="16 17" key="1">
    <citation type="submission" date="2021-03" db="EMBL/GenBank/DDBJ databases">
        <title>Genomic Encyclopedia of Type Strains, Phase IV (KMG-IV): sequencing the most valuable type-strain genomes for metagenomic binning, comparative biology and taxonomic classification.</title>
        <authorList>
            <person name="Goeker M."/>
        </authorList>
    </citation>
    <scope>NUCLEOTIDE SEQUENCE [LARGE SCALE GENOMIC DNA]</scope>
    <source>
        <strain evidence="16 17">DSM 27138</strain>
    </source>
</reference>
<keyword evidence="3 12" id="KW-0004">4Fe-4S</keyword>
<keyword evidence="8 12" id="KW-0408">Iron</keyword>
<dbReference type="CDD" id="cd02788">
    <property type="entry name" value="MopB_CT_NDH-1_NuoG2-N7"/>
    <property type="match status" value="1"/>
</dbReference>
<dbReference type="Pfam" id="PF13510">
    <property type="entry name" value="Fer2_4"/>
    <property type="match status" value="1"/>
</dbReference>
<organism evidence="16 17">
    <name type="scientific">Symbiobacterium terraclitae</name>
    <dbReference type="NCBI Taxonomy" id="557451"/>
    <lineage>
        <taxon>Bacteria</taxon>
        <taxon>Bacillati</taxon>
        <taxon>Bacillota</taxon>
        <taxon>Clostridia</taxon>
        <taxon>Eubacteriales</taxon>
        <taxon>Symbiobacteriaceae</taxon>
        <taxon>Symbiobacterium</taxon>
    </lineage>
</organism>
<evidence type="ECO:0000256" key="11">
    <source>
        <dbReference type="ARBA" id="ARBA00047712"/>
    </source>
</evidence>
<dbReference type="Pfam" id="PF00384">
    <property type="entry name" value="Molybdopterin"/>
    <property type="match status" value="1"/>
</dbReference>
<keyword evidence="17" id="KW-1185">Reference proteome</keyword>
<evidence type="ECO:0000256" key="9">
    <source>
        <dbReference type="ARBA" id="ARBA00023014"/>
    </source>
</evidence>
<keyword evidence="4 12" id="KW-0001">2Fe-2S</keyword>
<dbReference type="InterPro" id="IPR050123">
    <property type="entry name" value="Prok_molybdopt-oxidoreductase"/>
</dbReference>
<proteinExistence type="inferred from homology"/>
<evidence type="ECO:0000313" key="16">
    <source>
        <dbReference type="EMBL" id="MBP2017584.1"/>
    </source>
</evidence>
<evidence type="ECO:0000256" key="4">
    <source>
        <dbReference type="ARBA" id="ARBA00022714"/>
    </source>
</evidence>
<feature type="domain" description="4Fe-4S Mo/W bis-MGD-type" evidence="14">
    <location>
        <begin position="221"/>
        <end position="277"/>
    </location>
</feature>
<dbReference type="PROSITE" id="PS00641">
    <property type="entry name" value="COMPLEX1_75K_1"/>
    <property type="match status" value="1"/>
</dbReference>
<feature type="domain" description="4Fe-4S His(Cys)3-ligated-type" evidence="15">
    <location>
        <begin position="83"/>
        <end position="122"/>
    </location>
</feature>
<comment type="similarity">
    <text evidence="2 12">Belongs to the complex I 75 kDa subunit family.</text>
</comment>
<comment type="cofactor">
    <cofactor evidence="12">
        <name>[2Fe-2S] cluster</name>
        <dbReference type="ChEBI" id="CHEBI:190135"/>
    </cofactor>
    <text evidence="12">Binds 1 [2Fe-2S] cluster per subunit.</text>
</comment>
<sequence length="817" mass="86243">MSEQQLVTVTIDGRTARVPKGTLLVEAAKTVGIEIPVFCYHPKLDPAGVCRMCLVQIEKIPKPQPACTTPVTDGMVVHTQTDRVADLRRGVLEFLLLNHPLDCPVCDKGGECDLQDLTFAHGPSTSRLLDGKIRKNKAVELGNFIVLDNERCILCRRCVRFDEEVATEGNLIIEERGHLNTVTTMEGQEYNSYFSGNTIELCPVGALTSELYRFKARPWDLSKAPSVCTGCSVGCNVNLEFRHGQLLRLTNRENPEIDNGWLCDRGRFNYKFAQAEARITRPMVKRDGQFVPVTWAEAFAVIAERFKAVAAEKGGKGFGVIGGGKLTNEEAYLLSKFARLALKTNNIDHRVTGQVVASVGTFPGRQADLSSAQAILVVDVDPAETAPVMDLRIRRMADRKLAKIALIGSVLPKYRGRHARIQLKPGETAGVLRALAAVVGGAKPAASGADPETLKEMAALIGGGKRVAVVWSGENAQTGRALLELAAALKSAGNPVSILVPGAQNNSRGAEAMGVLPGYLPGFNSASDSRGRDAVAGVWTTRSLPAEAGLDTAGMLKAAAEGQIDALYLAGANLMNTYPDRNLVQAALEKAFVVVADLFMNETVALADVVLPAATLGEKTGSYTALDGAVQTVKAAKRLEGQAQPDGDILVGLAAALGVKIASSPAATAAEIARLVGKLEEGTVLKGAPVSLLQGAAAESEPARAAGENELWLVPVDRLYAGGSTAQFDAEFNHVLPKAAALFNPADAARLGIAEGDRVELAAGEAKLALTASVDKRVVAGTVQAIRRLSTAPVNALTRGSAPVAVSVAKLAVEVAD</sequence>
<dbReference type="Gene3D" id="2.20.25.90">
    <property type="entry name" value="ADC-like domains"/>
    <property type="match status" value="1"/>
</dbReference>
<dbReference type="InterPro" id="IPR001041">
    <property type="entry name" value="2Fe-2S_ferredoxin-type"/>
</dbReference>
<dbReference type="PANTHER" id="PTHR43105">
    <property type="entry name" value="RESPIRATORY NITRATE REDUCTASE"/>
    <property type="match status" value="1"/>
</dbReference>
<dbReference type="SUPFAM" id="SSF50692">
    <property type="entry name" value="ADC-like"/>
    <property type="match status" value="1"/>
</dbReference>
<dbReference type="SMART" id="SM00929">
    <property type="entry name" value="NADH-G_4Fe-4S_3"/>
    <property type="match status" value="1"/>
</dbReference>
<dbReference type="PROSITE" id="PS00642">
    <property type="entry name" value="COMPLEX1_75K_2"/>
    <property type="match status" value="1"/>
</dbReference>
<keyword evidence="9 12" id="KW-0411">Iron-sulfur</keyword>
<dbReference type="InterPro" id="IPR006657">
    <property type="entry name" value="MoPterin_dinucl-bd_dom"/>
</dbReference>
<feature type="domain" description="2Fe-2S ferredoxin-type" evidence="13">
    <location>
        <begin position="5"/>
        <end position="83"/>
    </location>
</feature>
<comment type="caution">
    <text evidence="16">The sequence shown here is derived from an EMBL/GenBank/DDBJ whole genome shotgun (WGS) entry which is preliminary data.</text>
</comment>
<dbReference type="InterPro" id="IPR006656">
    <property type="entry name" value="Mopterin_OxRdtase"/>
</dbReference>
<dbReference type="InterPro" id="IPR006963">
    <property type="entry name" value="Mopterin_OxRdtase_4Fe-4S_dom"/>
</dbReference>
<keyword evidence="6 12" id="KW-0479">Metal-binding</keyword>
<keyword evidence="5 12" id="KW-0874">Quinone</keyword>
<comment type="function">
    <text evidence="12">NDH-1 shuttles electrons from NADH, via FMN and iron-sulfur (Fe-S) centers, to quinones in the respiratory chain. Couples the redox reaction to proton translocation (for every two electrons transferred, four hydrogen ions are translocated across the cytoplasmic membrane), and thus conserves the redox energy in a proton gradient.</text>
</comment>
<dbReference type="Pfam" id="PF10588">
    <property type="entry name" value="NADH-G_4Fe-4S_3"/>
    <property type="match status" value="1"/>
</dbReference>
<name>A0ABS4JSY6_9FIRM</name>
<dbReference type="EC" id="7.1.1.-" evidence="12"/>
<dbReference type="Pfam" id="PF22117">
    <property type="entry name" value="Fer4_Nqo3"/>
    <property type="match status" value="1"/>
</dbReference>
<dbReference type="Gene3D" id="2.40.40.20">
    <property type="match status" value="1"/>
</dbReference>
<evidence type="ECO:0000313" key="17">
    <source>
        <dbReference type="Proteomes" id="UP001519289"/>
    </source>
</evidence>
<dbReference type="PROSITE" id="PS00643">
    <property type="entry name" value="COMPLEX1_75K_3"/>
    <property type="match status" value="1"/>
</dbReference>
<evidence type="ECO:0000259" key="14">
    <source>
        <dbReference type="PROSITE" id="PS51669"/>
    </source>
</evidence>
<evidence type="ECO:0000259" key="15">
    <source>
        <dbReference type="PROSITE" id="PS51839"/>
    </source>
</evidence>
<dbReference type="RefSeq" id="WP_209465729.1">
    <property type="nucleotide sequence ID" value="NZ_JAGGLG010000006.1"/>
</dbReference>
<gene>
    <name evidence="16" type="ORF">J2Z79_000969</name>
</gene>
<evidence type="ECO:0000256" key="10">
    <source>
        <dbReference type="ARBA" id="ARBA00023027"/>
    </source>
</evidence>
<dbReference type="InterPro" id="IPR010228">
    <property type="entry name" value="NADH_UbQ_OxRdtase_Gsu"/>
</dbReference>